<sequence>MKAYVVVGKPYIFDDGYEMYTRDGFVHHDLDEAKKEADRRARSEPGESFIIMEAVAISEHVVEPLPVKTVSLRDVSGACAEQTADLRRKLDELNSTFAKRVEEAIKSASIRNVRHHL</sequence>
<evidence type="ECO:0000313" key="2">
    <source>
        <dbReference type="Proteomes" id="UP000017668"/>
    </source>
</evidence>
<evidence type="ECO:0008006" key="3">
    <source>
        <dbReference type="Google" id="ProtNLM"/>
    </source>
</evidence>
<name>A0ABP2RW56_RHILU</name>
<keyword evidence="2" id="KW-1185">Reference proteome</keyword>
<dbReference type="Proteomes" id="UP000017668">
    <property type="component" value="Unassembled WGS sequence"/>
</dbReference>
<evidence type="ECO:0000313" key="1">
    <source>
        <dbReference type="EMBL" id="EKJ97205.1"/>
    </source>
</evidence>
<dbReference type="RefSeq" id="WP_006697502.1">
    <property type="nucleotide sequence ID" value="NZ_AMQQ01000004.1"/>
</dbReference>
<protein>
    <recommendedName>
        <fullName evidence="3">Phage protein</fullName>
    </recommendedName>
</protein>
<reference evidence="1 2" key="1">
    <citation type="journal article" date="2013" name="Genome Announc.">
        <title>Genome Sequence of Rhizobium lupini HPC(L) Isolated from Saline Desert Soil, Kutch (Gujarat).</title>
        <authorList>
            <person name="Agarwal L."/>
            <person name="Purohit H.J."/>
        </authorList>
    </citation>
    <scope>NUCLEOTIDE SEQUENCE [LARGE SCALE GENOMIC DNA]</scope>
    <source>
        <strain evidence="2">HPC(L)</strain>
    </source>
</reference>
<organism evidence="1 2">
    <name type="scientific">Bradyrhizobium lupini HPC(L)</name>
    <dbReference type="NCBI Taxonomy" id="1229491"/>
    <lineage>
        <taxon>Bacteria</taxon>
        <taxon>Pseudomonadati</taxon>
        <taxon>Pseudomonadota</taxon>
        <taxon>Alphaproteobacteria</taxon>
        <taxon>Hyphomicrobiales</taxon>
        <taxon>Nitrobacteraceae</taxon>
        <taxon>Bradyrhizobium</taxon>
    </lineage>
</organism>
<comment type="caution">
    <text evidence="1">The sequence shown here is derived from an EMBL/GenBank/DDBJ whole genome shotgun (WGS) entry which is preliminary data.</text>
</comment>
<dbReference type="EMBL" id="AMQQ01000004">
    <property type="protein sequence ID" value="EKJ97205.1"/>
    <property type="molecule type" value="Genomic_DNA"/>
</dbReference>
<accession>A0ABP2RW56</accession>
<proteinExistence type="predicted"/>
<gene>
    <name evidence="1" type="ORF">C241_02864</name>
</gene>